<organism evidence="1 2">
    <name type="scientific">Rothia aeria F0474</name>
    <dbReference type="NCBI Taxonomy" id="1125724"/>
    <lineage>
        <taxon>Bacteria</taxon>
        <taxon>Bacillati</taxon>
        <taxon>Actinomycetota</taxon>
        <taxon>Actinomycetes</taxon>
        <taxon>Micrococcales</taxon>
        <taxon>Micrococcaceae</taxon>
        <taxon>Rothia</taxon>
    </lineage>
</organism>
<name>I0UQY4_9MICC</name>
<dbReference type="OrthoDB" id="10005997at2"/>
<reference evidence="1" key="1">
    <citation type="submission" date="2012-03" db="EMBL/GenBank/DDBJ databases">
        <authorList>
            <person name="Durkin A.S."/>
            <person name="McCorrison J."/>
            <person name="Torralba M."/>
            <person name="Gillis M."/>
            <person name="Methe B."/>
            <person name="Sutton G."/>
            <person name="Nelson K.E."/>
        </authorList>
    </citation>
    <scope>NUCLEOTIDE SEQUENCE [LARGE SCALE GENOMIC DNA]</scope>
    <source>
        <strain evidence="1">F0474</strain>
    </source>
</reference>
<accession>I0UQY4</accession>
<dbReference type="EMBL" id="AJJQ01000044">
    <property type="protein sequence ID" value="EID50287.1"/>
    <property type="molecule type" value="Genomic_DNA"/>
</dbReference>
<dbReference type="PATRIC" id="fig|1125724.3.peg.1961"/>
<gene>
    <name evidence="1" type="ORF">HMPREF1324_0399</name>
</gene>
<dbReference type="AlphaFoldDB" id="I0UQY4"/>
<evidence type="ECO:0000313" key="2">
    <source>
        <dbReference type="Proteomes" id="UP000004863"/>
    </source>
</evidence>
<comment type="caution">
    <text evidence="1">The sequence shown here is derived from an EMBL/GenBank/DDBJ whole genome shotgun (WGS) entry which is preliminary data.</text>
</comment>
<evidence type="ECO:0000313" key="1">
    <source>
        <dbReference type="EMBL" id="EID50287.1"/>
    </source>
</evidence>
<dbReference type="Proteomes" id="UP000004863">
    <property type="component" value="Unassembled WGS sequence"/>
</dbReference>
<sequence length="119" mass="13521">MYYFDYAGYSIAFICDENTYRPKGEQIEVYAPELVLDAALCSILTVEKFNLSPLKHAAIEEYSDGDEYVIFLRNGLNLYYLSNGEQGFFLAKIISQHESSRILVRKTMGPIALPGEIHV</sequence>
<proteinExistence type="predicted"/>
<protein>
    <submittedName>
        <fullName evidence="1">Uncharacterized protein</fullName>
    </submittedName>
</protein>
<keyword evidence="2" id="KW-1185">Reference proteome</keyword>
<dbReference type="RefSeq" id="WP_006889037.1">
    <property type="nucleotide sequence ID" value="NZ_AJJQ01000044.1"/>
</dbReference>